<organism evidence="2 3">
    <name type="scientific">Ottowia testudinis</name>
    <dbReference type="NCBI Taxonomy" id="2816950"/>
    <lineage>
        <taxon>Bacteria</taxon>
        <taxon>Pseudomonadati</taxon>
        <taxon>Pseudomonadota</taxon>
        <taxon>Betaproteobacteria</taxon>
        <taxon>Burkholderiales</taxon>
        <taxon>Comamonadaceae</taxon>
        <taxon>Ottowia</taxon>
    </lineage>
</organism>
<dbReference type="KEGG" id="otd:J1M35_12055"/>
<reference evidence="2" key="1">
    <citation type="submission" date="2021-03" db="EMBL/GenBank/DDBJ databases">
        <title>Ottowia sp. 27C isolated from the cloaca of a Giant Asian pond turtle (Heosemys grandis).</title>
        <authorList>
            <person name="Spergser J."/>
            <person name="Busse H.-J."/>
        </authorList>
    </citation>
    <scope>NUCLEOTIDE SEQUENCE</scope>
    <source>
        <strain evidence="2">27C</strain>
    </source>
</reference>
<evidence type="ECO:0000256" key="1">
    <source>
        <dbReference type="SAM" id="MobiDB-lite"/>
    </source>
</evidence>
<dbReference type="AlphaFoldDB" id="A0A975H1J1"/>
<feature type="compositionally biased region" description="Basic and acidic residues" evidence="1">
    <location>
        <begin position="26"/>
        <end position="39"/>
    </location>
</feature>
<proteinExistence type="predicted"/>
<sequence>MPRLHKKAPCPQRTGQARQEKRRLGRRDETNTEFQDRQAAHLAPPAGRIEARLFVLMALIMVMKRWLRLAFFKPFAAPAGAQQAQAATDFVVCAPFSPLARFHAPPPDRGR</sequence>
<dbReference type="EMBL" id="CP071796">
    <property type="protein sequence ID" value="QTD43878.1"/>
    <property type="molecule type" value="Genomic_DNA"/>
</dbReference>
<evidence type="ECO:0000313" key="3">
    <source>
        <dbReference type="Proteomes" id="UP000663903"/>
    </source>
</evidence>
<feature type="region of interest" description="Disordered" evidence="1">
    <location>
        <begin position="1"/>
        <end position="40"/>
    </location>
</feature>
<keyword evidence="3" id="KW-1185">Reference proteome</keyword>
<dbReference type="RefSeq" id="WP_208007286.1">
    <property type="nucleotide sequence ID" value="NZ_CP071796.1"/>
</dbReference>
<protein>
    <submittedName>
        <fullName evidence="2">Uncharacterized protein</fullName>
    </submittedName>
</protein>
<accession>A0A975H1J1</accession>
<dbReference type="Proteomes" id="UP000663903">
    <property type="component" value="Chromosome"/>
</dbReference>
<gene>
    <name evidence="2" type="ORF">J1M35_12055</name>
</gene>
<name>A0A975H1J1_9BURK</name>
<evidence type="ECO:0000313" key="2">
    <source>
        <dbReference type="EMBL" id="QTD43878.1"/>
    </source>
</evidence>